<comment type="similarity">
    <text evidence="1">Belongs to the STXBP/unc-18/SEC1 family.</text>
</comment>
<dbReference type="InterPro" id="IPR027482">
    <property type="entry name" value="Sec1-like_dom2"/>
</dbReference>
<evidence type="ECO:0000313" key="2">
    <source>
        <dbReference type="EMBL" id="SSD60320.1"/>
    </source>
</evidence>
<dbReference type="AlphaFoldDB" id="A0A376B858"/>
<evidence type="ECO:0000256" key="1">
    <source>
        <dbReference type="ARBA" id="ARBA00009884"/>
    </source>
</evidence>
<dbReference type="GO" id="GO:0016192">
    <property type="term" value="P:vesicle-mediated transport"/>
    <property type="evidence" value="ECO:0007669"/>
    <property type="project" value="InterPro"/>
</dbReference>
<dbReference type="VEuPathDB" id="FungiDB:SCODWIG_02081"/>
<reference evidence="3" key="1">
    <citation type="submission" date="2018-06" db="EMBL/GenBank/DDBJ databases">
        <authorList>
            <person name="Guldener U."/>
        </authorList>
    </citation>
    <scope>NUCLEOTIDE SEQUENCE [LARGE SCALE GENOMIC DNA]</scope>
    <source>
        <strain evidence="3">UTAD17</strain>
    </source>
</reference>
<proteinExistence type="inferred from homology"/>
<dbReference type="InterPro" id="IPR001619">
    <property type="entry name" value="Sec1-like"/>
</dbReference>
<dbReference type="Gene3D" id="3.90.830.10">
    <property type="entry name" value="Syntaxin Binding Protein 1, Chain A, domain 2"/>
    <property type="match status" value="1"/>
</dbReference>
<dbReference type="EMBL" id="UFAJ01000325">
    <property type="protein sequence ID" value="SSD60320.1"/>
    <property type="molecule type" value="Genomic_DNA"/>
</dbReference>
<keyword evidence="3" id="KW-1185">Reference proteome</keyword>
<dbReference type="InterPro" id="IPR036045">
    <property type="entry name" value="Sec1-like_sf"/>
</dbReference>
<evidence type="ECO:0008006" key="4">
    <source>
        <dbReference type="Google" id="ProtNLM"/>
    </source>
</evidence>
<gene>
    <name evidence="2" type="ORF">SCODWIG_02081</name>
</gene>
<organism evidence="2 3">
    <name type="scientific">Saccharomycodes ludwigii</name>
    <dbReference type="NCBI Taxonomy" id="36035"/>
    <lineage>
        <taxon>Eukaryota</taxon>
        <taxon>Fungi</taxon>
        <taxon>Dikarya</taxon>
        <taxon>Ascomycota</taxon>
        <taxon>Saccharomycotina</taxon>
        <taxon>Saccharomycetes</taxon>
        <taxon>Saccharomycodales</taxon>
        <taxon>Saccharomycodaceae</taxon>
        <taxon>Saccharomycodes</taxon>
    </lineage>
</organism>
<dbReference type="PANTHER" id="PTHR11679">
    <property type="entry name" value="VESICLE PROTEIN SORTING-ASSOCIATED"/>
    <property type="match status" value="1"/>
</dbReference>
<dbReference type="Proteomes" id="UP000262825">
    <property type="component" value="Unassembled WGS sequence"/>
</dbReference>
<name>A0A376B858_9ASCO</name>
<accession>A0A376B858</accession>
<dbReference type="Gene3D" id="3.40.50.1910">
    <property type="match status" value="2"/>
</dbReference>
<dbReference type="SUPFAM" id="SSF56815">
    <property type="entry name" value="Sec1/munc18-like (SM) proteins"/>
    <property type="match status" value="1"/>
</dbReference>
<dbReference type="Pfam" id="PF00995">
    <property type="entry name" value="Sec1"/>
    <property type="match status" value="1"/>
</dbReference>
<protein>
    <recommendedName>
        <fullName evidence="4">Vacuolar protein sorting-associated protein 33</fullName>
    </recommendedName>
</protein>
<dbReference type="InterPro" id="IPR043127">
    <property type="entry name" value="Sec-1-like_dom3a"/>
</dbReference>
<evidence type="ECO:0000313" key="3">
    <source>
        <dbReference type="Proteomes" id="UP000262825"/>
    </source>
</evidence>
<sequence length="631" mass="70743">MSTTTTTVTPSTTTNSNSHKLILKKTLTEALNNITGNTGTILLIPQKHLVKILNGIIKYSELTQIINVEKIITEYIPEATNNNITLLYDIRSFKPISSDIIIDANIKNIIYCTWGEHLEEERFFVRKIFEMQDSGSSNEDARMEMNLIPWCMLPIEVDANVYITDACTDISNTTTTIASNYNDNSNNNKMVELYNLENGIFQLIKTLDIWKINKVIYSTNNNDENDNDRFMDRLIKNFKNTGMLKSSTVSSNDDLNIIVIDRNVDNLTPLLTQLTYQGIITEVNASATINTPDNNTFNELKYKNFGDIGPILNDKLVELSALKKDIKNKNTSSGSTSDLHNILFKKLPDLENLQKDLSKNVELSHLLLTEYEKQGIDEFVNIEQDLLMSLGAIGISGSAKNSSMDYKSFKLKIISLLLMGGGDGTNIAMLPRLLRLIYIHKLLYANSNNIEELMNLIVDHYGAETLKKISVPEYICSTAMDTTNTLSGNGNMLKLMKKLEYIPNVEDNNNATVNNNTLSYAYCGIVPIITRILQYSLKYSCTTPTLKHVRDLNNILKIKEWGNSSNSGSNGTNPTLLVVIIGGITFSELSTIKKAYNNGTFNNSKQNTKHNDNNMIIISNNIIDGNNLVLK</sequence>